<evidence type="ECO:0000256" key="2">
    <source>
        <dbReference type="ARBA" id="ARBA00022618"/>
    </source>
</evidence>
<dbReference type="InterPro" id="IPR005234">
    <property type="entry name" value="ScpB_csome_segregation"/>
</dbReference>
<evidence type="ECO:0000313" key="7">
    <source>
        <dbReference type="Proteomes" id="UP000230094"/>
    </source>
</evidence>
<accession>A0A2H0TC94</accession>
<evidence type="ECO:0000256" key="4">
    <source>
        <dbReference type="ARBA" id="ARBA00023306"/>
    </source>
</evidence>
<comment type="caution">
    <text evidence="6">The sequence shown here is derived from an EMBL/GenBank/DDBJ whole genome shotgun (WGS) entry which is preliminary data.</text>
</comment>
<keyword evidence="3" id="KW-0159">Chromosome partition</keyword>
<keyword evidence="4" id="KW-0131">Cell cycle</keyword>
<dbReference type="Proteomes" id="UP000230094">
    <property type="component" value="Unassembled WGS sequence"/>
</dbReference>
<name>A0A2H0TC94_9BACT</name>
<evidence type="ECO:0008006" key="8">
    <source>
        <dbReference type="Google" id="ProtNLM"/>
    </source>
</evidence>
<dbReference type="GO" id="GO:0051301">
    <property type="term" value="P:cell division"/>
    <property type="evidence" value="ECO:0007669"/>
    <property type="project" value="UniProtKB-KW"/>
</dbReference>
<dbReference type="Gene3D" id="1.10.10.10">
    <property type="entry name" value="Winged helix-like DNA-binding domain superfamily/Winged helix DNA-binding domain"/>
    <property type="match status" value="2"/>
</dbReference>
<evidence type="ECO:0000256" key="5">
    <source>
        <dbReference type="SAM" id="MobiDB-lite"/>
    </source>
</evidence>
<evidence type="ECO:0000256" key="1">
    <source>
        <dbReference type="ARBA" id="ARBA00022490"/>
    </source>
</evidence>
<evidence type="ECO:0000313" key="6">
    <source>
        <dbReference type="EMBL" id="PIR68622.1"/>
    </source>
</evidence>
<proteinExistence type="predicted"/>
<dbReference type="GO" id="GO:0051304">
    <property type="term" value="P:chromosome separation"/>
    <property type="evidence" value="ECO:0007669"/>
    <property type="project" value="InterPro"/>
</dbReference>
<keyword evidence="2" id="KW-0132">Cell division</keyword>
<dbReference type="PANTHER" id="PTHR34298">
    <property type="entry name" value="SEGREGATION AND CONDENSATION PROTEIN B"/>
    <property type="match status" value="1"/>
</dbReference>
<evidence type="ECO:0000256" key="3">
    <source>
        <dbReference type="ARBA" id="ARBA00022829"/>
    </source>
</evidence>
<dbReference type="InterPro" id="IPR036390">
    <property type="entry name" value="WH_DNA-bd_sf"/>
</dbReference>
<feature type="region of interest" description="Disordered" evidence="5">
    <location>
        <begin position="163"/>
        <end position="188"/>
    </location>
</feature>
<protein>
    <recommendedName>
        <fullName evidence="8">SMC-Scp complex subunit ScpB</fullName>
    </recommendedName>
</protein>
<dbReference type="AlphaFoldDB" id="A0A2H0TC94"/>
<dbReference type="SUPFAM" id="SSF46785">
    <property type="entry name" value="Winged helix' DNA-binding domain"/>
    <property type="match status" value="2"/>
</dbReference>
<dbReference type="InterPro" id="IPR036388">
    <property type="entry name" value="WH-like_DNA-bd_sf"/>
</dbReference>
<dbReference type="EMBL" id="PFCQ01000001">
    <property type="protein sequence ID" value="PIR68622.1"/>
    <property type="molecule type" value="Genomic_DNA"/>
</dbReference>
<keyword evidence="1" id="KW-0963">Cytoplasm</keyword>
<reference evidence="7" key="1">
    <citation type="submission" date="2017-09" db="EMBL/GenBank/DDBJ databases">
        <title>Depth-based differentiation of microbial function through sediment-hosted aquifers and enrichment of novel symbionts in the deep terrestrial subsurface.</title>
        <authorList>
            <person name="Probst A.J."/>
            <person name="Ladd B."/>
            <person name="Jarett J.K."/>
            <person name="Geller-Mcgrath D.E."/>
            <person name="Sieber C.M.K."/>
            <person name="Emerson J.B."/>
            <person name="Anantharaman K."/>
            <person name="Thomas B.C."/>
            <person name="Malmstrom R."/>
            <person name="Stieglmeier M."/>
            <person name="Klingl A."/>
            <person name="Woyke T."/>
            <person name="Ryan C.M."/>
            <person name="Banfield J.F."/>
        </authorList>
    </citation>
    <scope>NUCLEOTIDE SEQUENCE [LARGE SCALE GENOMIC DNA]</scope>
</reference>
<dbReference type="PANTHER" id="PTHR34298:SF2">
    <property type="entry name" value="SEGREGATION AND CONDENSATION PROTEIN B"/>
    <property type="match status" value="1"/>
</dbReference>
<organism evidence="6 7">
    <name type="scientific">Candidatus Nomurabacteria bacterium CG10_big_fil_rev_8_21_14_0_10_35_16</name>
    <dbReference type="NCBI Taxonomy" id="1974731"/>
    <lineage>
        <taxon>Bacteria</taxon>
        <taxon>Candidatus Nomuraibacteriota</taxon>
    </lineage>
</organism>
<sequence length="188" mass="21416">MINLEQKIEAILFWKGEPVSRKRLGEILQLGQVEVNESLEKLKENLRGRGIVLLEKDNEVTLGTAPEFSDLIENLQKEELNKELSKASLETLSIILYKNGANRALIDYIRGVNSSFTLRALSVRGLIEKTTDPVDHRRYIYKPSFELLSFMGVTKVEELPDYSEVSKSISNSEEELKTEVEKEEAENS</sequence>
<gene>
    <name evidence="6" type="ORF">COU49_00140</name>
</gene>
<dbReference type="Pfam" id="PF04079">
    <property type="entry name" value="SMC_ScpB"/>
    <property type="match status" value="1"/>
</dbReference>